<organism evidence="14 15">
    <name type="scientific">Ganoderma sinense ZZ0214-1</name>
    <dbReference type="NCBI Taxonomy" id="1077348"/>
    <lineage>
        <taxon>Eukaryota</taxon>
        <taxon>Fungi</taxon>
        <taxon>Dikarya</taxon>
        <taxon>Basidiomycota</taxon>
        <taxon>Agaricomycotina</taxon>
        <taxon>Agaricomycetes</taxon>
        <taxon>Polyporales</taxon>
        <taxon>Polyporaceae</taxon>
        <taxon>Ganoderma</taxon>
    </lineage>
</organism>
<keyword evidence="3" id="KW-0808">Transferase</keyword>
<evidence type="ECO:0000256" key="1">
    <source>
        <dbReference type="ARBA" id="ARBA00004127"/>
    </source>
</evidence>
<keyword evidence="6" id="KW-0256">Endoplasmic reticulum</keyword>
<dbReference type="GO" id="GO:0008168">
    <property type="term" value="F:methyltransferase activity"/>
    <property type="evidence" value="ECO:0007669"/>
    <property type="project" value="UniProtKB-KW"/>
</dbReference>
<feature type="transmembrane region" description="Helical" evidence="12">
    <location>
        <begin position="192"/>
        <end position="210"/>
    </location>
</feature>
<dbReference type="InterPro" id="IPR052527">
    <property type="entry name" value="Metal_cation-efflux_comp"/>
</dbReference>
<gene>
    <name evidence="14" type="ORF">GSI_08785</name>
</gene>
<keyword evidence="2" id="KW-0444">Lipid biosynthesis</keyword>
<dbReference type="EMBL" id="AYKW01000023">
    <property type="protein sequence ID" value="PIL28741.1"/>
    <property type="molecule type" value="Genomic_DNA"/>
</dbReference>
<dbReference type="OrthoDB" id="422086at2759"/>
<keyword evidence="5 12" id="KW-0812">Transmembrane</keyword>
<evidence type="ECO:0000256" key="8">
    <source>
        <dbReference type="ARBA" id="ARBA00023098"/>
    </source>
</evidence>
<keyword evidence="10" id="KW-0594">Phospholipid biosynthesis</keyword>
<dbReference type="InterPro" id="IPR007318">
    <property type="entry name" value="Phopholipid_MeTrfase"/>
</dbReference>
<evidence type="ECO:0000256" key="5">
    <source>
        <dbReference type="ARBA" id="ARBA00022692"/>
    </source>
</evidence>
<evidence type="ECO:0000256" key="4">
    <source>
        <dbReference type="ARBA" id="ARBA00022691"/>
    </source>
</evidence>
<comment type="caution">
    <text evidence="14">The sequence shown here is derived from an EMBL/GenBank/DDBJ whole genome shotgun (WGS) entry which is preliminary data.</text>
</comment>
<keyword evidence="7 12" id="KW-1133">Transmembrane helix</keyword>
<keyword evidence="11" id="KW-1208">Phospholipid metabolism</keyword>
<proteinExistence type="predicted"/>
<dbReference type="PANTHER" id="PTHR43847:SF1">
    <property type="entry name" value="BLL3993 PROTEIN"/>
    <property type="match status" value="1"/>
</dbReference>
<evidence type="ECO:0000313" key="15">
    <source>
        <dbReference type="Proteomes" id="UP000230002"/>
    </source>
</evidence>
<feature type="transmembrane region" description="Helical" evidence="12">
    <location>
        <begin position="97"/>
        <end position="119"/>
    </location>
</feature>
<evidence type="ECO:0000256" key="2">
    <source>
        <dbReference type="ARBA" id="ARBA00022516"/>
    </source>
</evidence>
<evidence type="ECO:0000256" key="6">
    <source>
        <dbReference type="ARBA" id="ARBA00022824"/>
    </source>
</evidence>
<keyword evidence="8" id="KW-0443">Lipid metabolism</keyword>
<dbReference type="AlphaFoldDB" id="A0A2G8S4R2"/>
<keyword evidence="13" id="KW-0732">Signal</keyword>
<keyword evidence="9 12" id="KW-0472">Membrane</keyword>
<protein>
    <submittedName>
        <fullName evidence="14">Uncharacterized protein</fullName>
    </submittedName>
</protein>
<dbReference type="PANTHER" id="PTHR43847">
    <property type="entry name" value="BLL3993 PROTEIN"/>
    <property type="match status" value="1"/>
</dbReference>
<dbReference type="Gene3D" id="1.20.120.1630">
    <property type="match status" value="1"/>
</dbReference>
<evidence type="ECO:0000313" key="14">
    <source>
        <dbReference type="EMBL" id="PIL28741.1"/>
    </source>
</evidence>
<evidence type="ECO:0000256" key="12">
    <source>
        <dbReference type="SAM" id="Phobius"/>
    </source>
</evidence>
<evidence type="ECO:0000256" key="7">
    <source>
        <dbReference type="ARBA" id="ARBA00022989"/>
    </source>
</evidence>
<evidence type="ECO:0000256" key="10">
    <source>
        <dbReference type="ARBA" id="ARBA00023209"/>
    </source>
</evidence>
<dbReference type="GO" id="GO:0006656">
    <property type="term" value="P:phosphatidylcholine biosynthetic process"/>
    <property type="evidence" value="ECO:0007669"/>
    <property type="project" value="UniProtKB-UniPathway"/>
</dbReference>
<dbReference type="STRING" id="1077348.A0A2G8S4R2"/>
<dbReference type="GO" id="GO:0012505">
    <property type="term" value="C:endomembrane system"/>
    <property type="evidence" value="ECO:0007669"/>
    <property type="project" value="UniProtKB-SubCell"/>
</dbReference>
<keyword evidence="15" id="KW-1185">Reference proteome</keyword>
<feature type="signal peptide" evidence="13">
    <location>
        <begin position="1"/>
        <end position="20"/>
    </location>
</feature>
<feature type="chain" id="PRO_5013681431" evidence="13">
    <location>
        <begin position="21"/>
        <end position="244"/>
    </location>
</feature>
<dbReference type="UniPathway" id="UPA00753"/>
<evidence type="ECO:0000256" key="11">
    <source>
        <dbReference type="ARBA" id="ARBA00023264"/>
    </source>
</evidence>
<evidence type="ECO:0000256" key="3">
    <source>
        <dbReference type="ARBA" id="ARBA00022603"/>
    </source>
</evidence>
<name>A0A2G8S4R2_9APHY</name>
<dbReference type="Pfam" id="PF04191">
    <property type="entry name" value="PEMT"/>
    <property type="match status" value="1"/>
</dbReference>
<keyword evidence="4" id="KW-0949">S-adenosyl-L-methionine</keyword>
<evidence type="ECO:0000256" key="9">
    <source>
        <dbReference type="ARBA" id="ARBA00023136"/>
    </source>
</evidence>
<dbReference type="Proteomes" id="UP000230002">
    <property type="component" value="Unassembled WGS sequence"/>
</dbReference>
<accession>A0A2G8S4R2</accession>
<dbReference type="GO" id="GO:0032259">
    <property type="term" value="P:methylation"/>
    <property type="evidence" value="ECO:0007669"/>
    <property type="project" value="UniProtKB-KW"/>
</dbReference>
<sequence length="244" mass="27202">MSLIRAPLVLLHAILYNVASTPPNKTPAYGRYDSTESRWIRIAPLVFKIQQPLVWLCTIADILLVLSQHLPRSTLISALPSVLCPTSSASLIRPTPFFFLGLTLVAAGTFLRLTCYRSLGPLFTFDLTLLPKHKLITSGPYATVRHPAYSGSLLVLAGLGLTDLSPGGWVAECVSSNAGTQGWSRVFGGHMVHPWIGFAFWYAWWLLVGIRRARLEDATLRKVFGKEWENYSRSVSWWFFPGIL</sequence>
<keyword evidence="3" id="KW-0489">Methyltransferase</keyword>
<comment type="subcellular location">
    <subcellularLocation>
        <location evidence="1">Endomembrane system</location>
        <topology evidence="1">Multi-pass membrane protein</topology>
    </subcellularLocation>
</comment>
<reference evidence="14 15" key="1">
    <citation type="journal article" date="2015" name="Sci. Rep.">
        <title>Chromosome-level genome map provides insights into diverse defense mechanisms in the medicinal fungus Ganoderma sinense.</title>
        <authorList>
            <person name="Zhu Y."/>
            <person name="Xu J."/>
            <person name="Sun C."/>
            <person name="Zhou S."/>
            <person name="Xu H."/>
            <person name="Nelson D.R."/>
            <person name="Qian J."/>
            <person name="Song J."/>
            <person name="Luo H."/>
            <person name="Xiang L."/>
            <person name="Li Y."/>
            <person name="Xu Z."/>
            <person name="Ji A."/>
            <person name="Wang L."/>
            <person name="Lu S."/>
            <person name="Hayward A."/>
            <person name="Sun W."/>
            <person name="Li X."/>
            <person name="Schwartz D.C."/>
            <person name="Wang Y."/>
            <person name="Chen S."/>
        </authorList>
    </citation>
    <scope>NUCLEOTIDE SEQUENCE [LARGE SCALE GENOMIC DNA]</scope>
    <source>
        <strain evidence="14 15">ZZ0214-1</strain>
    </source>
</reference>
<evidence type="ECO:0000256" key="13">
    <source>
        <dbReference type="SAM" id="SignalP"/>
    </source>
</evidence>